<comment type="caution">
    <text evidence="5">The sequence shown here is derived from an EMBL/GenBank/DDBJ whole genome shotgun (WGS) entry which is preliminary data.</text>
</comment>
<feature type="transmembrane region" description="Helical" evidence="3">
    <location>
        <begin position="190"/>
        <end position="211"/>
    </location>
</feature>
<dbReference type="EMBL" id="JABBGH010000002">
    <property type="protein sequence ID" value="NML65809.1"/>
    <property type="molecule type" value="Genomic_DNA"/>
</dbReference>
<reference evidence="5 6" key="1">
    <citation type="submission" date="2020-04" db="EMBL/GenBank/DDBJ databases">
        <title>Hymenobacter polaris sp. nov., isolated from Arctic soil.</title>
        <authorList>
            <person name="Dahal R.H."/>
        </authorList>
    </citation>
    <scope>NUCLEOTIDE SEQUENCE [LARGE SCALE GENOMIC DNA]</scope>
    <source>
        <strain evidence="5 6">RP-2-7</strain>
    </source>
</reference>
<dbReference type="Proteomes" id="UP000559626">
    <property type="component" value="Unassembled WGS sequence"/>
</dbReference>
<feature type="region of interest" description="Disordered" evidence="2">
    <location>
        <begin position="209"/>
        <end position="239"/>
    </location>
</feature>
<keyword evidence="6" id="KW-1185">Reference proteome</keyword>
<feature type="signal peptide" evidence="4">
    <location>
        <begin position="1"/>
        <end position="25"/>
    </location>
</feature>
<evidence type="ECO:0000313" key="5">
    <source>
        <dbReference type="EMBL" id="NML65809.1"/>
    </source>
</evidence>
<evidence type="ECO:0000313" key="6">
    <source>
        <dbReference type="Proteomes" id="UP000559626"/>
    </source>
</evidence>
<dbReference type="AlphaFoldDB" id="A0A7Y0AEC5"/>
<keyword evidence="1" id="KW-0175">Coiled coil</keyword>
<feature type="compositionally biased region" description="Basic residues" evidence="2">
    <location>
        <begin position="209"/>
        <end position="220"/>
    </location>
</feature>
<feature type="coiled-coil region" evidence="1">
    <location>
        <begin position="242"/>
        <end position="269"/>
    </location>
</feature>
<evidence type="ECO:0000256" key="2">
    <source>
        <dbReference type="SAM" id="MobiDB-lite"/>
    </source>
</evidence>
<sequence length="422" mass="44764">MTLPAQAHRLLLAAPLLLASTLGHAQAPATRDDSLKGRVWTATAQRIWADTKPRAPQPAAWPTNAAFTSWLNQEGKKEKSGIGLLRGDVVRQLGAGHPATAAQVAQAILAEASQPPKSRAWLQRLDLPALQAALQKVTPTAALPAAAADTARRAAPPVLATNDSAMAAPAPATGTLTTTTSGGFFDRHPWLAGLLGVLVGAALVTAARRALRPRSRHHSRRSPETLATPFSMNTTPPDSSEVLRLQDEVQRLTHYIKQLEAKLLHYENANPADAALASTPAAVPEPALAPPVAPAEMPHPSAEAVPAPTTEAAPAADAPPARYGPVPETPYLEDRKLTDDPLPQLALMLLPDPNNPAQASFTLNPHVNQAMLIGDGLTRLEQFFEYEPTLGRATLVEAAEPGLLQRQGDGWQVLERAWLVVS</sequence>
<keyword evidence="3" id="KW-1133">Transmembrane helix</keyword>
<gene>
    <name evidence="5" type="ORF">HHL22_11400</name>
</gene>
<evidence type="ECO:0000256" key="4">
    <source>
        <dbReference type="SAM" id="SignalP"/>
    </source>
</evidence>
<keyword evidence="3" id="KW-0472">Membrane</keyword>
<keyword evidence="3" id="KW-0812">Transmembrane</keyword>
<keyword evidence="4" id="KW-0732">Signal</keyword>
<feature type="compositionally biased region" description="Low complexity" evidence="2">
    <location>
        <begin position="294"/>
        <end position="321"/>
    </location>
</feature>
<dbReference type="RefSeq" id="WP_169531371.1">
    <property type="nucleotide sequence ID" value="NZ_JABBGH010000002.1"/>
</dbReference>
<feature type="compositionally biased region" description="Polar residues" evidence="2">
    <location>
        <begin position="228"/>
        <end position="238"/>
    </location>
</feature>
<protein>
    <submittedName>
        <fullName evidence="5">Uncharacterized protein</fullName>
    </submittedName>
</protein>
<feature type="region of interest" description="Disordered" evidence="2">
    <location>
        <begin position="287"/>
        <end position="336"/>
    </location>
</feature>
<accession>A0A7Y0AEC5</accession>
<evidence type="ECO:0000256" key="1">
    <source>
        <dbReference type="SAM" id="Coils"/>
    </source>
</evidence>
<proteinExistence type="predicted"/>
<evidence type="ECO:0000256" key="3">
    <source>
        <dbReference type="SAM" id="Phobius"/>
    </source>
</evidence>
<organism evidence="5 6">
    <name type="scientific">Hymenobacter polaris</name>
    <dbReference type="NCBI Taxonomy" id="2682546"/>
    <lineage>
        <taxon>Bacteria</taxon>
        <taxon>Pseudomonadati</taxon>
        <taxon>Bacteroidota</taxon>
        <taxon>Cytophagia</taxon>
        <taxon>Cytophagales</taxon>
        <taxon>Hymenobacteraceae</taxon>
        <taxon>Hymenobacter</taxon>
    </lineage>
</organism>
<name>A0A7Y0AEC5_9BACT</name>
<feature type="chain" id="PRO_5031067967" evidence="4">
    <location>
        <begin position="26"/>
        <end position="422"/>
    </location>
</feature>